<feature type="region of interest" description="Disordered" evidence="1">
    <location>
        <begin position="1"/>
        <end position="26"/>
    </location>
</feature>
<keyword evidence="3" id="KW-1185">Reference proteome</keyword>
<evidence type="ECO:0000313" key="2">
    <source>
        <dbReference type="EMBL" id="OLZ46546.1"/>
    </source>
</evidence>
<reference evidence="2 3" key="1">
    <citation type="submission" date="2016-01" db="EMBL/GenBank/DDBJ databases">
        <title>Amycolatopsis coloradensis genome sequencing and assembly.</title>
        <authorList>
            <person name="Mayilraj S."/>
        </authorList>
    </citation>
    <scope>NUCLEOTIDE SEQUENCE [LARGE SCALE GENOMIC DNA]</scope>
    <source>
        <strain evidence="2 3">DSM 44225</strain>
    </source>
</reference>
<dbReference type="Proteomes" id="UP000187486">
    <property type="component" value="Unassembled WGS sequence"/>
</dbReference>
<organism evidence="2 3">
    <name type="scientific">Amycolatopsis coloradensis</name>
    <dbReference type="NCBI Taxonomy" id="76021"/>
    <lineage>
        <taxon>Bacteria</taxon>
        <taxon>Bacillati</taxon>
        <taxon>Actinomycetota</taxon>
        <taxon>Actinomycetes</taxon>
        <taxon>Pseudonocardiales</taxon>
        <taxon>Pseudonocardiaceae</taxon>
        <taxon>Amycolatopsis</taxon>
    </lineage>
</organism>
<dbReference type="EMBL" id="MQUQ01000017">
    <property type="protein sequence ID" value="OLZ46546.1"/>
    <property type="molecule type" value="Genomic_DNA"/>
</dbReference>
<comment type="caution">
    <text evidence="2">The sequence shown here is derived from an EMBL/GenBank/DDBJ whole genome shotgun (WGS) entry which is preliminary data.</text>
</comment>
<evidence type="ECO:0000256" key="1">
    <source>
        <dbReference type="SAM" id="MobiDB-lite"/>
    </source>
</evidence>
<accession>A0A1R0KKA5</accession>
<gene>
    <name evidence="2" type="ORF">BS329_30435</name>
</gene>
<evidence type="ECO:0000313" key="3">
    <source>
        <dbReference type="Proteomes" id="UP000187486"/>
    </source>
</evidence>
<proteinExistence type="predicted"/>
<dbReference type="STRING" id="76021.BS329_30435"/>
<protein>
    <submittedName>
        <fullName evidence="2">Uncharacterized protein</fullName>
    </submittedName>
</protein>
<name>A0A1R0KKA5_9PSEU</name>
<dbReference type="AlphaFoldDB" id="A0A1R0KKA5"/>
<sequence>MTPRSPSATPRLHWTPPQLARPPNNPNVRFRSLVAVSLGGNGTISRVVNDRGVPANSGTNVAYLVAYP</sequence>